<dbReference type="CDD" id="cd02181">
    <property type="entry name" value="GH16_fungal_Lam16A_glucanase"/>
    <property type="match status" value="1"/>
</dbReference>
<accession>A0AAV9TJG6</accession>
<feature type="compositionally biased region" description="Low complexity" evidence="1">
    <location>
        <begin position="847"/>
        <end position="860"/>
    </location>
</feature>
<gene>
    <name evidence="4" type="ORF">QIS74_03841</name>
</gene>
<dbReference type="InterPro" id="IPR050546">
    <property type="entry name" value="Glycosyl_Hydrlase_16"/>
</dbReference>
<keyword evidence="5" id="KW-1185">Reference proteome</keyword>
<feature type="compositionally biased region" description="Low complexity" evidence="1">
    <location>
        <begin position="931"/>
        <end position="948"/>
    </location>
</feature>
<feature type="region of interest" description="Disordered" evidence="1">
    <location>
        <begin position="644"/>
        <end position="670"/>
    </location>
</feature>
<dbReference type="PROSITE" id="PS51762">
    <property type="entry name" value="GH16_2"/>
    <property type="match status" value="1"/>
</dbReference>
<evidence type="ECO:0000313" key="5">
    <source>
        <dbReference type="Proteomes" id="UP001327957"/>
    </source>
</evidence>
<evidence type="ECO:0000259" key="3">
    <source>
        <dbReference type="PROSITE" id="PS51762"/>
    </source>
</evidence>
<dbReference type="SUPFAM" id="SSF49899">
    <property type="entry name" value="Concanavalin A-like lectins/glucanases"/>
    <property type="match status" value="1"/>
</dbReference>
<organism evidence="4 5">
    <name type="scientific">Colletotrichum tabaci</name>
    <dbReference type="NCBI Taxonomy" id="1209068"/>
    <lineage>
        <taxon>Eukaryota</taxon>
        <taxon>Fungi</taxon>
        <taxon>Dikarya</taxon>
        <taxon>Ascomycota</taxon>
        <taxon>Pezizomycotina</taxon>
        <taxon>Sordariomycetes</taxon>
        <taxon>Hypocreomycetidae</taxon>
        <taxon>Glomerellales</taxon>
        <taxon>Glomerellaceae</taxon>
        <taxon>Colletotrichum</taxon>
        <taxon>Colletotrichum destructivum species complex</taxon>
    </lineage>
</organism>
<feature type="chain" id="PRO_5043888979" evidence="2">
    <location>
        <begin position="22"/>
        <end position="1041"/>
    </location>
</feature>
<dbReference type="EMBL" id="JASAOK010000016">
    <property type="protein sequence ID" value="KAK6222996.1"/>
    <property type="molecule type" value="Genomic_DNA"/>
</dbReference>
<proteinExistence type="predicted"/>
<feature type="region of interest" description="Disordered" evidence="1">
    <location>
        <begin position="718"/>
        <end position="751"/>
    </location>
</feature>
<dbReference type="PANTHER" id="PTHR10963">
    <property type="entry name" value="GLYCOSYL HYDROLASE-RELATED"/>
    <property type="match status" value="1"/>
</dbReference>
<dbReference type="GO" id="GO:0009251">
    <property type="term" value="P:glucan catabolic process"/>
    <property type="evidence" value="ECO:0007669"/>
    <property type="project" value="TreeGrafter"/>
</dbReference>
<dbReference type="GO" id="GO:0004553">
    <property type="term" value="F:hydrolase activity, hydrolyzing O-glycosyl compounds"/>
    <property type="evidence" value="ECO:0007669"/>
    <property type="project" value="InterPro"/>
</dbReference>
<dbReference type="Gene3D" id="2.60.120.200">
    <property type="match status" value="1"/>
</dbReference>
<dbReference type="InterPro" id="IPR000757">
    <property type="entry name" value="Beta-glucanase-like"/>
</dbReference>
<evidence type="ECO:0000256" key="1">
    <source>
        <dbReference type="SAM" id="MobiDB-lite"/>
    </source>
</evidence>
<feature type="signal peptide" evidence="2">
    <location>
        <begin position="1"/>
        <end position="21"/>
    </location>
</feature>
<feature type="region of interest" description="Disordered" evidence="1">
    <location>
        <begin position="847"/>
        <end position="960"/>
    </location>
</feature>
<dbReference type="InterPro" id="IPR013320">
    <property type="entry name" value="ConA-like_dom_sf"/>
</dbReference>
<feature type="domain" description="GH16" evidence="3">
    <location>
        <begin position="37"/>
        <end position="286"/>
    </location>
</feature>
<evidence type="ECO:0000313" key="4">
    <source>
        <dbReference type="EMBL" id="KAK6222996.1"/>
    </source>
</evidence>
<keyword evidence="2" id="KW-0732">Signal</keyword>
<dbReference type="AlphaFoldDB" id="A0AAV9TJG6"/>
<reference evidence="4 5" key="1">
    <citation type="submission" date="2023-04" db="EMBL/GenBank/DDBJ databases">
        <title>Colletotrichum tabacum stain YC1 causing leaf anthracnose on Nicotiana tabacum(L.) cv.</title>
        <authorList>
            <person name="Ji Z."/>
            <person name="Wang M."/>
            <person name="Zhang J."/>
            <person name="Wang N."/>
            <person name="Zhou Z."/>
        </authorList>
    </citation>
    <scope>NUCLEOTIDE SEQUENCE [LARGE SCALE GENOMIC DNA]</scope>
    <source>
        <strain evidence="4 5">YC1</strain>
    </source>
</reference>
<dbReference type="Pfam" id="PF26113">
    <property type="entry name" value="GH16_XgeA"/>
    <property type="match status" value="1"/>
</dbReference>
<evidence type="ECO:0000256" key="2">
    <source>
        <dbReference type="SAM" id="SignalP"/>
    </source>
</evidence>
<feature type="compositionally biased region" description="Low complexity" evidence="1">
    <location>
        <begin position="894"/>
        <end position="912"/>
    </location>
</feature>
<dbReference type="Proteomes" id="UP001327957">
    <property type="component" value="Unassembled WGS sequence"/>
</dbReference>
<dbReference type="PANTHER" id="PTHR10963:SF24">
    <property type="entry name" value="GLYCOSIDASE C21B10.07-RELATED"/>
    <property type="match status" value="1"/>
</dbReference>
<sequence length="1041" mass="107402">MAPSLFSTLSSVLLLTSSVSAHKSYQVVDSYDSTNFLDKFGFFVSDHSSSNYNDVDPTGGYVSYKSAEEAQNMGILKTVGEDLYLGVDSKSVLDPNGIGRSSVRIESKSKYKQGLFIATFSHLPKPVCGAWPAFWTVGNPWPDAGEIDIVETWNEDNVNKVVLHTDERIGECRIDGKGMTGTVSKPNCANFAVGQADNEGCAGLDPAAPFGSAEGGVYAMQWTDDAIKVWGFTHANVPADIATNPNPENWGVPSFTTSTCAADKLFGEAKLVMNVNLCGVAGQDGIWDSCKAKAGGATCKEWVAKNPAAFAEVYFQLKSIKIYSLKEAEATPSSVVSSQLASTEVAPTAAETTVVSTSAAAETTVVVSSVVVSSAVASEKPVETVSASASAPASASASVIASEKPVETPIETPAESLTTRLATSTVYETNIKTITSCAPEVTNCPAKDTPVVVTEVVPVTTTICPVYDVPTQLTISKTEVVTITSCAPEVPNCPARTSTLTTQEIIPTTTAIPVESYVPPKPTANKPTADKPVVTVSSQKPVDDVTTALTTYKTNIVTITSCAPEVPDCPARTSTIITSEVIPTTIPAVPATTEAEKPVVTEEPPVQITTYKTNIVTITSCAPDVPNCPARTSTVITSEIVPVPTTKGDKPVPVPTTEGEKPVPVTTEVEKPVVTEQPPVQITTYKTNIVTITSCAPDVPNCPARTSTIVTSEIVPVPTTEGEKPVPVPTTEGEKPVPVPTTEAEKPVTTEQPPVQITTYKTNIVTITSCAPDVPNCPARTSNVVTSEIIPVPTTEGEKPVPVTTEIPTVLTTFKTNVVTITSCAPEVPDCPARTSTIVTSELISTTVPVPGVPGKPTDVSQNPPVPGSEKPATTPAVPGNEKPITTPVVPGGEEPATTPVVPVKPTTPAPEYSTISKDEPSAPGSPKPSTPGAGVPTVGVPVPGETTSAQKPVPETPGVPATDVATATAPPAAPTTLVVAPSSPYNGTLTTARIPVGTGVTAPCIGAACPATTTGPVQAGAGKVGSGAFLLAAALAALAI</sequence>
<comment type="caution">
    <text evidence="4">The sequence shown here is derived from an EMBL/GenBank/DDBJ whole genome shotgun (WGS) entry which is preliminary data.</text>
</comment>
<protein>
    <submittedName>
        <fullName evidence="4">Mixed-linked glucanase</fullName>
    </submittedName>
</protein>
<name>A0AAV9TJG6_9PEZI</name>